<proteinExistence type="predicted"/>
<comment type="caution">
    <text evidence="3">The sequence shown here is derived from an EMBL/GenBank/DDBJ whole genome shotgun (WGS) entry which is preliminary data.</text>
</comment>
<evidence type="ECO:0000256" key="1">
    <source>
        <dbReference type="SAM" id="Coils"/>
    </source>
</evidence>
<sequence length="388" mass="43851">VSHVLKGPCLGFEDGNKLARGRTVELERRIAELKKELGSERAKLVEAKMQLITKVMNLKAFYQVIVDKVMIESAQHIDEVIAARDNLAQRLQDNGYVYANNYIFNGESTQYSQSDVNASILVEAAAPEKEKEKRKKKRTPAKQRQSVQVPEDVEFLDETDNVILHWTDADFTYLARVWVTASVQIVGRTKGFTFYQKVIIAFNRDPECHARRSSGSTKAQWYPLNAQCVAYKGIVAQERFRYDSGKTEEDRKNDAHKIYQGLNGGNNFKHYEAYKILAREPRWANLRDNGLNHAGNVPRNGTMRTSNNSFSRSSVGSNNLSDDPDDLPTSQSVGQNSKLDGSLYEGRSRSIGQKLFRKNLTIQKALDGVIAFGSGIHAMLDKLWLEKK</sequence>
<dbReference type="AlphaFoldDB" id="A0A7J7MNG7"/>
<keyword evidence="4" id="KW-1185">Reference proteome</keyword>
<accession>A0A7J7MNG7</accession>
<name>A0A7J7MNG7_9MAGN</name>
<feature type="compositionally biased region" description="Polar residues" evidence="2">
    <location>
        <begin position="328"/>
        <end position="339"/>
    </location>
</feature>
<feature type="coiled-coil region" evidence="1">
    <location>
        <begin position="16"/>
        <end position="50"/>
    </location>
</feature>
<feature type="compositionally biased region" description="Low complexity" evidence="2">
    <location>
        <begin position="306"/>
        <end position="321"/>
    </location>
</feature>
<evidence type="ECO:0000256" key="2">
    <source>
        <dbReference type="SAM" id="MobiDB-lite"/>
    </source>
</evidence>
<feature type="region of interest" description="Disordered" evidence="2">
    <location>
        <begin position="127"/>
        <end position="146"/>
    </location>
</feature>
<dbReference type="Proteomes" id="UP000541444">
    <property type="component" value="Unassembled WGS sequence"/>
</dbReference>
<feature type="compositionally biased region" description="Basic residues" evidence="2">
    <location>
        <begin position="132"/>
        <end position="141"/>
    </location>
</feature>
<dbReference type="PANTHER" id="PTHR45023">
    <property type="match status" value="1"/>
</dbReference>
<gene>
    <name evidence="3" type="ORF">GIB67_031478</name>
</gene>
<feature type="non-terminal residue" evidence="3">
    <location>
        <position position="1"/>
    </location>
</feature>
<dbReference type="PANTHER" id="PTHR45023:SF4">
    <property type="entry name" value="GLYCINE-RICH PROTEIN-RELATED"/>
    <property type="match status" value="1"/>
</dbReference>
<keyword evidence="1" id="KW-0175">Coiled coil</keyword>
<protein>
    <submittedName>
        <fullName evidence="3">Uncharacterized protein</fullName>
    </submittedName>
</protein>
<organism evidence="3 4">
    <name type="scientific">Kingdonia uniflora</name>
    <dbReference type="NCBI Taxonomy" id="39325"/>
    <lineage>
        <taxon>Eukaryota</taxon>
        <taxon>Viridiplantae</taxon>
        <taxon>Streptophyta</taxon>
        <taxon>Embryophyta</taxon>
        <taxon>Tracheophyta</taxon>
        <taxon>Spermatophyta</taxon>
        <taxon>Magnoliopsida</taxon>
        <taxon>Ranunculales</taxon>
        <taxon>Circaeasteraceae</taxon>
        <taxon>Kingdonia</taxon>
    </lineage>
</organism>
<dbReference type="EMBL" id="JACGCM010001343">
    <property type="protein sequence ID" value="KAF6156357.1"/>
    <property type="molecule type" value="Genomic_DNA"/>
</dbReference>
<evidence type="ECO:0000313" key="4">
    <source>
        <dbReference type="Proteomes" id="UP000541444"/>
    </source>
</evidence>
<feature type="region of interest" description="Disordered" evidence="2">
    <location>
        <begin position="292"/>
        <end position="344"/>
    </location>
</feature>
<evidence type="ECO:0000313" key="3">
    <source>
        <dbReference type="EMBL" id="KAF6156357.1"/>
    </source>
</evidence>
<reference evidence="3 4" key="1">
    <citation type="journal article" date="2020" name="IScience">
        <title>Genome Sequencing of the Endangered Kingdonia uniflora (Circaeasteraceae, Ranunculales) Reveals Potential Mechanisms of Evolutionary Specialization.</title>
        <authorList>
            <person name="Sun Y."/>
            <person name="Deng T."/>
            <person name="Zhang A."/>
            <person name="Moore M.J."/>
            <person name="Landis J.B."/>
            <person name="Lin N."/>
            <person name="Zhang H."/>
            <person name="Zhang X."/>
            <person name="Huang J."/>
            <person name="Zhang X."/>
            <person name="Sun H."/>
            <person name="Wang H."/>
        </authorList>
    </citation>
    <scope>NUCLEOTIDE SEQUENCE [LARGE SCALE GENOMIC DNA]</scope>
    <source>
        <strain evidence="3">TB1705</strain>
        <tissue evidence="3">Leaf</tissue>
    </source>
</reference>